<feature type="compositionally biased region" description="Basic and acidic residues" evidence="1">
    <location>
        <begin position="90"/>
        <end position="105"/>
    </location>
</feature>
<dbReference type="AlphaFoldDB" id="A0A838L352"/>
<evidence type="ECO:0000259" key="2">
    <source>
        <dbReference type="Pfam" id="PF02120"/>
    </source>
</evidence>
<feature type="region of interest" description="Disordered" evidence="1">
    <location>
        <begin position="355"/>
        <end position="437"/>
    </location>
</feature>
<feature type="domain" description="Flagellar hook-length control protein-like C-terminal" evidence="2">
    <location>
        <begin position="288"/>
        <end position="366"/>
    </location>
</feature>
<dbReference type="Pfam" id="PF02120">
    <property type="entry name" value="Flg_hook"/>
    <property type="match status" value="1"/>
</dbReference>
<name>A0A838L352_9SPHN</name>
<dbReference type="InterPro" id="IPR021136">
    <property type="entry name" value="Flagellar_hook_control-like_C"/>
</dbReference>
<feature type="compositionally biased region" description="Basic and acidic residues" evidence="1">
    <location>
        <begin position="50"/>
        <end position="71"/>
    </location>
</feature>
<dbReference type="Proteomes" id="UP000570166">
    <property type="component" value="Unassembled WGS sequence"/>
</dbReference>
<evidence type="ECO:0000313" key="3">
    <source>
        <dbReference type="EMBL" id="MBA2932952.1"/>
    </source>
</evidence>
<evidence type="ECO:0000313" key="4">
    <source>
        <dbReference type="Proteomes" id="UP000570166"/>
    </source>
</evidence>
<dbReference type="RefSeq" id="WP_160365023.1">
    <property type="nucleotide sequence ID" value="NZ_JACEIB010000001.1"/>
</dbReference>
<feature type="compositionally biased region" description="Polar residues" evidence="1">
    <location>
        <begin position="107"/>
        <end position="121"/>
    </location>
</feature>
<keyword evidence="3" id="KW-0282">Flagellum</keyword>
<reference evidence="3 4" key="1">
    <citation type="submission" date="2020-07" db="EMBL/GenBank/DDBJ databases">
        <authorList>
            <person name="Sun Q."/>
        </authorList>
    </citation>
    <scope>NUCLEOTIDE SEQUENCE [LARGE SCALE GENOMIC DNA]</scope>
    <source>
        <strain evidence="3 4">CGMCC 1.13654</strain>
    </source>
</reference>
<feature type="compositionally biased region" description="Low complexity" evidence="1">
    <location>
        <begin position="72"/>
        <end position="87"/>
    </location>
</feature>
<feature type="region of interest" description="Disordered" evidence="1">
    <location>
        <begin position="1"/>
        <end position="138"/>
    </location>
</feature>
<feature type="compositionally biased region" description="Low complexity" evidence="1">
    <location>
        <begin position="222"/>
        <end position="239"/>
    </location>
</feature>
<evidence type="ECO:0000256" key="1">
    <source>
        <dbReference type="SAM" id="MobiDB-lite"/>
    </source>
</evidence>
<organism evidence="3 4">
    <name type="scientific">Sphingomonas chungangi</name>
    <dbReference type="NCBI Taxonomy" id="2683589"/>
    <lineage>
        <taxon>Bacteria</taxon>
        <taxon>Pseudomonadati</taxon>
        <taxon>Pseudomonadota</taxon>
        <taxon>Alphaproteobacteria</taxon>
        <taxon>Sphingomonadales</taxon>
        <taxon>Sphingomonadaceae</taxon>
        <taxon>Sphingomonas</taxon>
    </lineage>
</organism>
<feature type="compositionally biased region" description="Low complexity" evidence="1">
    <location>
        <begin position="7"/>
        <end position="22"/>
    </location>
</feature>
<dbReference type="EMBL" id="JACEIB010000001">
    <property type="protein sequence ID" value="MBA2932952.1"/>
    <property type="molecule type" value="Genomic_DNA"/>
</dbReference>
<protein>
    <submittedName>
        <fullName evidence="3">Flagellar hook-length control protein FliK</fullName>
    </submittedName>
</protein>
<proteinExistence type="predicted"/>
<feature type="compositionally biased region" description="Polar residues" evidence="1">
    <location>
        <begin position="358"/>
        <end position="372"/>
    </location>
</feature>
<feature type="compositionally biased region" description="Polar residues" evidence="1">
    <location>
        <begin position="381"/>
        <end position="417"/>
    </location>
</feature>
<accession>A0A838L352</accession>
<keyword evidence="3" id="KW-0969">Cilium</keyword>
<dbReference type="InterPro" id="IPR038610">
    <property type="entry name" value="FliK-like_C_sf"/>
</dbReference>
<keyword evidence="3" id="KW-0966">Cell projection</keyword>
<feature type="compositionally biased region" description="Low complexity" evidence="1">
    <location>
        <begin position="37"/>
        <end position="48"/>
    </location>
</feature>
<feature type="compositionally biased region" description="Low complexity" evidence="1">
    <location>
        <begin position="198"/>
        <end position="212"/>
    </location>
</feature>
<dbReference type="Gene3D" id="3.30.750.140">
    <property type="match status" value="1"/>
</dbReference>
<gene>
    <name evidence="3" type="ORF">HZF05_02465</name>
</gene>
<sequence>MSGISFAATPAPATDTATPKAATSDKGKAFVSAMSDVAQKAAKPVAAKTQRSDLKDKDRKEDRDDSRDDKATASTAGPAAQPAATAANVRDGKASDGKKSDDKGTSPRTVAASTAKTVAQSDDTDPTAVDTRETPVDAAQLTPVMDALKQLASVSQQAATVESRPAPLPEAPIAQAEATAAGPLPATASLLAARVVPASAQQPEAKPAAPAKKSGKAEAAADKTAAVDSSTATTVTPAADHQRASAAPDPTAIAQPSAGQQLAAGGADRALDMAKQGAWLDGLSRDIAATGSPSSTLRFEAAPTHLGAVQVEIARSLEGAAVTLTASSEGARTALADAKPQLIAEARAQGIHIASAQVDVSTDSRQSNTGSQPDPRHDPRGQTSFSSQAGSEGSPNRQSQTRSQPFAINQSSESQPAASADTEEPASSSAPAGGMYA</sequence>
<comment type="caution">
    <text evidence="3">The sequence shown here is derived from an EMBL/GenBank/DDBJ whole genome shotgun (WGS) entry which is preliminary data.</text>
</comment>
<keyword evidence="4" id="KW-1185">Reference proteome</keyword>
<feature type="region of interest" description="Disordered" evidence="1">
    <location>
        <begin position="198"/>
        <end position="267"/>
    </location>
</feature>